<evidence type="ECO:0000313" key="6">
    <source>
        <dbReference type="EMBL" id="TBW35501.1"/>
    </source>
</evidence>
<dbReference type="InterPro" id="IPR006680">
    <property type="entry name" value="Amidohydro-rel"/>
</dbReference>
<comment type="caution">
    <text evidence="6">The sequence shown here is derived from an EMBL/GenBank/DDBJ whole genome shotgun (WGS) entry which is preliminary data.</text>
</comment>
<dbReference type="GO" id="GO:0006046">
    <property type="term" value="P:N-acetylglucosamine catabolic process"/>
    <property type="evidence" value="ECO:0007669"/>
    <property type="project" value="TreeGrafter"/>
</dbReference>
<evidence type="ECO:0000256" key="3">
    <source>
        <dbReference type="ARBA" id="ARBA00022801"/>
    </source>
</evidence>
<evidence type="ECO:0000313" key="7">
    <source>
        <dbReference type="Proteomes" id="UP000292781"/>
    </source>
</evidence>
<dbReference type="EMBL" id="SJFN01000025">
    <property type="protein sequence ID" value="TBW35501.1"/>
    <property type="molecule type" value="Genomic_DNA"/>
</dbReference>
<dbReference type="AlphaFoldDB" id="A0A4Q9VLL5"/>
<dbReference type="OrthoDB" id="9776488at2"/>
<feature type="domain" description="Amidohydrolase-related" evidence="5">
    <location>
        <begin position="41"/>
        <end position="310"/>
    </location>
</feature>
<dbReference type="GO" id="GO:0046872">
    <property type="term" value="F:metal ion binding"/>
    <property type="evidence" value="ECO:0007669"/>
    <property type="project" value="UniProtKB-KW"/>
</dbReference>
<keyword evidence="3 6" id="KW-0378">Hydrolase</keyword>
<keyword evidence="7" id="KW-1185">Reference proteome</keyword>
<keyword evidence="2" id="KW-0479">Metal-binding</keyword>
<dbReference type="PANTHER" id="PTHR11113:SF14">
    <property type="entry name" value="N-ACETYLGLUCOSAMINE-6-PHOSPHATE DEACETYLASE"/>
    <property type="match status" value="1"/>
</dbReference>
<sequence length="316" mass="32787">MTIAIAIAIAIALRPFGTTGLLPTFITDDRTHMRAAGKAAAAAVATPGSGVLGVHFEGPFISPKRKGCHDGSAIRHPDAADLDALTDLCARLAGDGGRLLLTLAPEEVADSAIARLAAAGVVVAVGHTAANYERIGEALAHSVRGFTHLGNAMPPIVNRDPGAVIAGLDAAEAWCGVIADGIHIHPGLLRVMHAAKRPGKLLLVTDAMPPVGTDAKSFQLYGATIHRRDGRLVTDAGVLAGADIDMIGSVRNCLRFLGVSLEEALRMASLNAAAYLRLDDRLGRLAPGFDADLVLLDPDLAVLATWIAGEALWNRA</sequence>
<gene>
    <name evidence="6" type="primary">nagA</name>
    <name evidence="6" type="ORF">EYW49_15860</name>
</gene>
<accession>A0A4Q9VLL5</accession>
<dbReference type="InterPro" id="IPR032466">
    <property type="entry name" value="Metal_Hydrolase"/>
</dbReference>
<protein>
    <submittedName>
        <fullName evidence="6">N-acetylglucosamine-6-phosphate deacetylase</fullName>
        <ecNumber evidence="6">3.5.1.25</ecNumber>
    </submittedName>
</protein>
<evidence type="ECO:0000256" key="1">
    <source>
        <dbReference type="ARBA" id="ARBA00010716"/>
    </source>
</evidence>
<dbReference type="Gene3D" id="2.30.40.10">
    <property type="entry name" value="Urease, subunit C, domain 1"/>
    <property type="match status" value="1"/>
</dbReference>
<dbReference type="NCBIfam" id="TIGR00221">
    <property type="entry name" value="nagA"/>
    <property type="match status" value="1"/>
</dbReference>
<evidence type="ECO:0000256" key="2">
    <source>
        <dbReference type="ARBA" id="ARBA00022723"/>
    </source>
</evidence>
<comment type="similarity">
    <text evidence="1">Belongs to the metallo-dependent hydrolases superfamily. NagA family.</text>
</comment>
<evidence type="ECO:0000259" key="5">
    <source>
        <dbReference type="Pfam" id="PF01979"/>
    </source>
</evidence>
<name>A0A4Q9VLL5_9HYPH</name>
<dbReference type="Gene3D" id="3.20.20.140">
    <property type="entry name" value="Metal-dependent hydrolases"/>
    <property type="match status" value="1"/>
</dbReference>
<keyword evidence="4" id="KW-0119">Carbohydrate metabolism</keyword>
<dbReference type="RefSeq" id="WP_131310589.1">
    <property type="nucleotide sequence ID" value="NZ_SJFN01000025.1"/>
</dbReference>
<proteinExistence type="inferred from homology"/>
<dbReference type="Pfam" id="PF01979">
    <property type="entry name" value="Amidohydro_1"/>
    <property type="match status" value="1"/>
</dbReference>
<dbReference type="Proteomes" id="UP000292781">
    <property type="component" value="Unassembled WGS sequence"/>
</dbReference>
<organism evidence="6 7">
    <name type="scientific">Siculibacillus lacustris</name>
    <dbReference type="NCBI Taxonomy" id="1549641"/>
    <lineage>
        <taxon>Bacteria</taxon>
        <taxon>Pseudomonadati</taxon>
        <taxon>Pseudomonadota</taxon>
        <taxon>Alphaproteobacteria</taxon>
        <taxon>Hyphomicrobiales</taxon>
        <taxon>Ancalomicrobiaceae</taxon>
        <taxon>Siculibacillus</taxon>
    </lineage>
</organism>
<dbReference type="SUPFAM" id="SSF51556">
    <property type="entry name" value="Metallo-dependent hydrolases"/>
    <property type="match status" value="1"/>
</dbReference>
<dbReference type="EC" id="3.5.1.25" evidence="6"/>
<dbReference type="PANTHER" id="PTHR11113">
    <property type="entry name" value="N-ACETYLGLUCOSAMINE-6-PHOSPHATE DEACETYLASE"/>
    <property type="match status" value="1"/>
</dbReference>
<reference evidence="6 7" key="1">
    <citation type="submission" date="2019-02" db="EMBL/GenBank/DDBJ databases">
        <title>Siculibacillus lacustris gen. nov., sp. nov., a new rosette-forming bacterium isolated from a freshwater crater lake (Lake St. Ana, Romania).</title>
        <authorList>
            <person name="Felfoldi T."/>
            <person name="Marton Z."/>
            <person name="Szabo A."/>
            <person name="Mentes A."/>
            <person name="Boka K."/>
            <person name="Marialigeti K."/>
            <person name="Mathe I."/>
            <person name="Koncz M."/>
            <person name="Schumann P."/>
            <person name="Toth E."/>
        </authorList>
    </citation>
    <scope>NUCLEOTIDE SEQUENCE [LARGE SCALE GENOMIC DNA]</scope>
    <source>
        <strain evidence="6 7">SA-279</strain>
    </source>
</reference>
<dbReference type="InterPro" id="IPR011059">
    <property type="entry name" value="Metal-dep_hydrolase_composite"/>
</dbReference>
<dbReference type="SUPFAM" id="SSF51338">
    <property type="entry name" value="Composite domain of metallo-dependent hydrolases"/>
    <property type="match status" value="1"/>
</dbReference>
<evidence type="ECO:0000256" key="4">
    <source>
        <dbReference type="ARBA" id="ARBA00023277"/>
    </source>
</evidence>
<dbReference type="InterPro" id="IPR003764">
    <property type="entry name" value="GlcNAc_6-P_deAcase"/>
</dbReference>
<dbReference type="GO" id="GO:0008448">
    <property type="term" value="F:N-acetylglucosamine-6-phosphate deacetylase activity"/>
    <property type="evidence" value="ECO:0007669"/>
    <property type="project" value="UniProtKB-EC"/>
</dbReference>